<proteinExistence type="predicted"/>
<reference evidence="2" key="1">
    <citation type="submission" date="2021-01" db="EMBL/GenBank/DDBJ databases">
        <authorList>
            <person name="Kaushik A."/>
        </authorList>
    </citation>
    <scope>NUCLEOTIDE SEQUENCE</scope>
    <source>
        <strain evidence="2">AG1-1C</strain>
    </source>
</reference>
<dbReference type="AlphaFoldDB" id="A0A8H3BAY7"/>
<sequence>MKLFTLLAPAFVFLSYAAAQVTTVTPTTPTSCTPTATGALKPRSTGPPIIALDGWAAGSYLQKAQDSNAAILGPASTRGWYLPGGAIRLIYWNVPWGCDPYLFLNTKPAETSYKPLAFEVVGTKFDWGYSGPNNTVSTNGFNTFVTCSNGALYLQTGSDLPSGNCTTTRLKIAQ</sequence>
<evidence type="ECO:0000313" key="3">
    <source>
        <dbReference type="Proteomes" id="UP000663846"/>
    </source>
</evidence>
<name>A0A8H3BAY7_9AGAM</name>
<accession>A0A8H3BAY7</accession>
<gene>
    <name evidence="2" type="ORF">RDB_LOCUS146587</name>
</gene>
<comment type="caution">
    <text evidence="2">The sequence shown here is derived from an EMBL/GenBank/DDBJ whole genome shotgun (WGS) entry which is preliminary data.</text>
</comment>
<keyword evidence="1" id="KW-0732">Signal</keyword>
<feature type="chain" id="PRO_5034930383" evidence="1">
    <location>
        <begin position="20"/>
        <end position="174"/>
    </location>
</feature>
<evidence type="ECO:0000256" key="1">
    <source>
        <dbReference type="SAM" id="SignalP"/>
    </source>
</evidence>
<organism evidence="2 3">
    <name type="scientific">Rhizoctonia solani</name>
    <dbReference type="NCBI Taxonomy" id="456999"/>
    <lineage>
        <taxon>Eukaryota</taxon>
        <taxon>Fungi</taxon>
        <taxon>Dikarya</taxon>
        <taxon>Basidiomycota</taxon>
        <taxon>Agaricomycotina</taxon>
        <taxon>Agaricomycetes</taxon>
        <taxon>Cantharellales</taxon>
        <taxon>Ceratobasidiaceae</taxon>
        <taxon>Rhizoctonia</taxon>
    </lineage>
</organism>
<protein>
    <submittedName>
        <fullName evidence="2">Uncharacterized protein</fullName>
    </submittedName>
</protein>
<dbReference type="EMBL" id="CAJMWS010000569">
    <property type="protein sequence ID" value="CAE6451899.1"/>
    <property type="molecule type" value="Genomic_DNA"/>
</dbReference>
<evidence type="ECO:0000313" key="2">
    <source>
        <dbReference type="EMBL" id="CAE6451899.1"/>
    </source>
</evidence>
<feature type="signal peptide" evidence="1">
    <location>
        <begin position="1"/>
        <end position="19"/>
    </location>
</feature>
<dbReference type="Proteomes" id="UP000663846">
    <property type="component" value="Unassembled WGS sequence"/>
</dbReference>